<reference evidence="4" key="1">
    <citation type="journal article" date="2020" name="mSystems">
        <title>Genome- and Community-Level Interaction Insights into Carbon Utilization and Element Cycling Functions of Hydrothermarchaeota in Hydrothermal Sediment.</title>
        <authorList>
            <person name="Zhou Z."/>
            <person name="Liu Y."/>
            <person name="Xu W."/>
            <person name="Pan J."/>
            <person name="Luo Z.H."/>
            <person name="Li M."/>
        </authorList>
    </citation>
    <scope>NUCLEOTIDE SEQUENCE [LARGE SCALE GENOMIC DNA]</scope>
    <source>
        <strain evidence="4">SpSt-381</strain>
    </source>
</reference>
<dbReference type="NCBIfam" id="NF012200">
    <property type="entry name" value="choice_anch_D"/>
    <property type="match status" value="1"/>
</dbReference>
<accession>A0A832IAJ0</accession>
<feature type="domain" description="Endonuclease/exonuclease/phosphatase" evidence="2">
    <location>
        <begin position="32"/>
        <end position="213"/>
    </location>
</feature>
<dbReference type="Gene3D" id="2.60.40.4070">
    <property type="match status" value="1"/>
</dbReference>
<sequence>MTGRTRLRLAAAALAAAAFAPAAPAHALTVVTWNLFQYPSYAVTARQPSFRTVVGALGADVIVAQELTSAAGVDSFLANVLNVVEPGQWASTAYFEVQGGSFPEGMAFFYKPSKVSVTFASTFPVAAGRSVMFARVTPVGYTALAGTFRIYSVHLKAGGPATSDSATRRLEATTIRSTLNNVPAGTNFLLAGDFNFYGAYEGGYVRLTESQPDNDGRCKDPLDLPGTWHANPGYAIHHTQSPCVSGCGSFSGGGMDDRFDMILTSMNMQDLEGVDLWPSAGYYAFGNDGAHYNNAIDGGGFNLVVPLNVATALRGASDHLPVVMVVQLAPKIAAASRVDFGTVIVGATAEQPFEVANGATAPADELNYSFASVPAGFTAPGGAFTAPVAIPGNHVLGMSTASVGAKSGTLTLSTDAPDSLSKPVQLLGTVVAHAAPSLDSLVVALDDTLDFGTHAAGEFPDLDARVHNAGWNALQARLSVTGATISGGDGRFSIVGGFTPALVAGAAATWSVRFDDAGAAPDTTYEATLEFATADEPLPGATSLAPLTVRLLATTTPLTNDAPTAPGVPSVLRFLPPRPNPATREATFAFDLPRPAEVALEIFDLAGRRVATLAGGEWGAGRHSRVWRVTDDDGARLGAGLYFARFTAGGHRAIERLVVLP</sequence>
<evidence type="ECO:0000259" key="2">
    <source>
        <dbReference type="Pfam" id="PF03372"/>
    </source>
</evidence>
<dbReference type="InterPro" id="IPR025965">
    <property type="entry name" value="FlgD/Vpr_Ig-like"/>
</dbReference>
<feature type="domain" description="FlgD/Vpr Ig-like" evidence="3">
    <location>
        <begin position="585"/>
        <end position="644"/>
    </location>
</feature>
<dbReference type="EMBL" id="DSQF01000018">
    <property type="protein sequence ID" value="HGZ43497.1"/>
    <property type="molecule type" value="Genomic_DNA"/>
</dbReference>
<dbReference type="SUPFAM" id="SSF56219">
    <property type="entry name" value="DNase I-like"/>
    <property type="match status" value="1"/>
</dbReference>
<dbReference type="AlphaFoldDB" id="A0A832IAJ0"/>
<evidence type="ECO:0000313" key="4">
    <source>
        <dbReference type="EMBL" id="HGZ43497.1"/>
    </source>
</evidence>
<dbReference type="InterPro" id="IPR036691">
    <property type="entry name" value="Endo/exonu/phosph_ase_sf"/>
</dbReference>
<feature type="signal peptide" evidence="1">
    <location>
        <begin position="1"/>
        <end position="27"/>
    </location>
</feature>
<feature type="chain" id="PRO_5032357248" evidence="1">
    <location>
        <begin position="28"/>
        <end position="661"/>
    </location>
</feature>
<name>A0A832IAJ0_UNCEI</name>
<dbReference type="Pfam" id="PF13860">
    <property type="entry name" value="FlgD_ig"/>
    <property type="match status" value="1"/>
</dbReference>
<evidence type="ECO:0000259" key="3">
    <source>
        <dbReference type="Pfam" id="PF13860"/>
    </source>
</evidence>
<keyword evidence="1" id="KW-0732">Signal</keyword>
<dbReference type="GO" id="GO:0003824">
    <property type="term" value="F:catalytic activity"/>
    <property type="evidence" value="ECO:0007669"/>
    <property type="project" value="InterPro"/>
</dbReference>
<dbReference type="Pfam" id="PF03372">
    <property type="entry name" value="Exo_endo_phos"/>
    <property type="match status" value="1"/>
</dbReference>
<comment type="caution">
    <text evidence="4">The sequence shown here is derived from an EMBL/GenBank/DDBJ whole genome shotgun (WGS) entry which is preliminary data.</text>
</comment>
<proteinExistence type="predicted"/>
<dbReference type="InterPro" id="IPR005135">
    <property type="entry name" value="Endo/exonuclease/phosphatase"/>
</dbReference>
<evidence type="ECO:0000256" key="1">
    <source>
        <dbReference type="SAM" id="SignalP"/>
    </source>
</evidence>
<organism evidence="4">
    <name type="scientific">Eiseniibacteriota bacterium</name>
    <dbReference type="NCBI Taxonomy" id="2212470"/>
    <lineage>
        <taxon>Bacteria</taxon>
        <taxon>Candidatus Eiseniibacteriota</taxon>
    </lineage>
</organism>
<dbReference type="Gene3D" id="3.60.10.10">
    <property type="entry name" value="Endonuclease/exonuclease/phosphatase"/>
    <property type="match status" value="1"/>
</dbReference>
<protein>
    <submittedName>
        <fullName evidence="4">Choice-of-anchor D domain-containing protein</fullName>
    </submittedName>
</protein>
<gene>
    <name evidence="4" type="ORF">ENR23_08745</name>
</gene>